<evidence type="ECO:0000313" key="2">
    <source>
        <dbReference type="Proteomes" id="UP001287059"/>
    </source>
</evidence>
<evidence type="ECO:0000313" key="1">
    <source>
        <dbReference type="EMBL" id="MDX8481599.1"/>
    </source>
</evidence>
<organism evidence="1 2">
    <name type="scientific">Mesorhizobium album</name>
    <dbReference type="NCBI Taxonomy" id="3072314"/>
    <lineage>
        <taxon>Bacteria</taxon>
        <taxon>Pseudomonadati</taxon>
        <taxon>Pseudomonadota</taxon>
        <taxon>Alphaproteobacteria</taxon>
        <taxon>Hyphomicrobiales</taxon>
        <taxon>Phyllobacteriaceae</taxon>
        <taxon>Mesorhizobium</taxon>
    </lineage>
</organism>
<protein>
    <submittedName>
        <fullName evidence="1">Uncharacterized protein</fullName>
    </submittedName>
</protein>
<comment type="caution">
    <text evidence="1">The sequence shown here is derived from an EMBL/GenBank/DDBJ whole genome shotgun (WGS) entry which is preliminary data.</text>
</comment>
<dbReference type="Proteomes" id="UP001287059">
    <property type="component" value="Unassembled WGS sequence"/>
</dbReference>
<dbReference type="SUPFAM" id="SSF54713">
    <property type="entry name" value="Elongation factor Ts (EF-Ts), dimerisation domain"/>
    <property type="match status" value="1"/>
</dbReference>
<name>A0ABU4Y6P3_9HYPH</name>
<proteinExistence type="predicted"/>
<dbReference type="RefSeq" id="WP_320289774.1">
    <property type="nucleotide sequence ID" value="NZ_JAVIIW010000034.1"/>
</dbReference>
<accession>A0ABU4Y6P3</accession>
<reference evidence="1 2" key="1">
    <citation type="submission" date="2023-08" db="EMBL/GenBank/DDBJ databases">
        <title>Implementing the SeqCode for naming new Mesorhizobium species isolated from Vachellia karroo root nodules.</title>
        <authorList>
            <person name="Van Lill M."/>
        </authorList>
    </citation>
    <scope>NUCLEOTIDE SEQUENCE [LARGE SCALE GENOMIC DNA]</scope>
    <source>
        <strain evidence="1 2">VK24D</strain>
    </source>
</reference>
<keyword evidence="2" id="KW-1185">Reference proteome</keyword>
<sequence length="87" mass="9267">MSEPTSPSAVSKLPFRLQRHMKAGRTAAEGLMGVDSGDGEPTIVEVDSATNSQAGNDAFQEFVGRYREALFDGDRSLRSFALGSSSL</sequence>
<gene>
    <name evidence="1" type="ORF">RFN28_24510</name>
</gene>
<dbReference type="InterPro" id="IPR036402">
    <property type="entry name" value="EF-Ts_dimer_sf"/>
</dbReference>
<dbReference type="EMBL" id="JAVIIW010000034">
    <property type="protein sequence ID" value="MDX8481599.1"/>
    <property type="molecule type" value="Genomic_DNA"/>
</dbReference>